<evidence type="ECO:0000256" key="4">
    <source>
        <dbReference type="ARBA" id="ARBA00023163"/>
    </source>
</evidence>
<dbReference type="PRINTS" id="PR00455">
    <property type="entry name" value="HTHTETR"/>
</dbReference>
<dbReference type="Proteomes" id="UP000614996">
    <property type="component" value="Unassembled WGS sequence"/>
</dbReference>
<dbReference type="PANTHER" id="PTHR30055">
    <property type="entry name" value="HTH-TYPE TRANSCRIPTIONAL REGULATOR RUTR"/>
    <property type="match status" value="1"/>
</dbReference>
<evidence type="ECO:0000256" key="2">
    <source>
        <dbReference type="ARBA" id="ARBA00023015"/>
    </source>
</evidence>
<dbReference type="GO" id="GO:0045892">
    <property type="term" value="P:negative regulation of DNA-templated transcription"/>
    <property type="evidence" value="ECO:0007669"/>
    <property type="project" value="InterPro"/>
</dbReference>
<dbReference type="GO" id="GO:0046677">
    <property type="term" value="P:response to antibiotic"/>
    <property type="evidence" value="ECO:0007669"/>
    <property type="project" value="InterPro"/>
</dbReference>
<evidence type="ECO:0000313" key="8">
    <source>
        <dbReference type="Proteomes" id="UP000614996"/>
    </source>
</evidence>
<dbReference type="PANTHER" id="PTHR30055:SF151">
    <property type="entry name" value="TRANSCRIPTIONAL REGULATORY PROTEIN"/>
    <property type="match status" value="1"/>
</dbReference>
<keyword evidence="4" id="KW-0804">Transcription</keyword>
<keyword evidence="3 5" id="KW-0238">DNA-binding</keyword>
<dbReference type="GO" id="GO:0000976">
    <property type="term" value="F:transcription cis-regulatory region binding"/>
    <property type="evidence" value="ECO:0007669"/>
    <property type="project" value="TreeGrafter"/>
</dbReference>
<dbReference type="SUPFAM" id="SSF46689">
    <property type="entry name" value="Homeodomain-like"/>
    <property type="match status" value="1"/>
</dbReference>
<gene>
    <name evidence="7" type="ORF">NUM_40440</name>
</gene>
<dbReference type="InterPro" id="IPR004111">
    <property type="entry name" value="Repressor_TetR_C"/>
</dbReference>
<dbReference type="InterPro" id="IPR009057">
    <property type="entry name" value="Homeodomain-like_sf"/>
</dbReference>
<accession>A0A8J4AFS6</accession>
<keyword evidence="8" id="KW-1185">Reference proteome</keyword>
<proteinExistence type="predicted"/>
<name>A0A8J4AFS6_9ACTN</name>
<evidence type="ECO:0000256" key="3">
    <source>
        <dbReference type="ARBA" id="ARBA00023125"/>
    </source>
</evidence>
<dbReference type="InterPro" id="IPR001647">
    <property type="entry name" value="HTH_TetR"/>
</dbReference>
<dbReference type="AlphaFoldDB" id="A0A8J4AFS6"/>
<dbReference type="Pfam" id="PF00440">
    <property type="entry name" value="TetR_N"/>
    <property type="match status" value="1"/>
</dbReference>
<feature type="DNA-binding region" description="H-T-H motif" evidence="5">
    <location>
        <begin position="36"/>
        <end position="55"/>
    </location>
</feature>
<dbReference type="Gene3D" id="1.10.357.10">
    <property type="entry name" value="Tetracycline Repressor, domain 2"/>
    <property type="match status" value="1"/>
</dbReference>
<dbReference type="InterPro" id="IPR036271">
    <property type="entry name" value="Tet_transcr_reg_TetR-rel_C_sf"/>
</dbReference>
<keyword evidence="1" id="KW-0678">Repressor</keyword>
<dbReference type="InterPro" id="IPR050109">
    <property type="entry name" value="HTH-type_TetR-like_transc_reg"/>
</dbReference>
<evidence type="ECO:0000256" key="1">
    <source>
        <dbReference type="ARBA" id="ARBA00022491"/>
    </source>
</evidence>
<dbReference type="EMBL" id="BOPO01000077">
    <property type="protein sequence ID" value="GIL28790.1"/>
    <property type="molecule type" value="Genomic_DNA"/>
</dbReference>
<reference evidence="8" key="1">
    <citation type="journal article" date="2021" name="Int. J. Syst. Evol. Microbiol.">
        <title>Actinocatenispora comari sp. nov., an endophytic actinomycete isolated from aerial parts of Comarum salesowianum.</title>
        <authorList>
            <person name="Oyunbileg N."/>
            <person name="Iizaka Y."/>
            <person name="Hamada M."/>
            <person name="Davaapurev B.O."/>
            <person name="Fukumoto A."/>
            <person name="Tsetseg B."/>
            <person name="Kato F."/>
            <person name="Tamura T."/>
            <person name="Batkhuu J."/>
            <person name="Anzai Y."/>
        </authorList>
    </citation>
    <scope>NUCLEOTIDE SEQUENCE [LARGE SCALE GENOMIC DNA]</scope>
    <source>
        <strain evidence="8">NUM-2625</strain>
    </source>
</reference>
<dbReference type="GO" id="GO:0003700">
    <property type="term" value="F:DNA-binding transcription factor activity"/>
    <property type="evidence" value="ECO:0007669"/>
    <property type="project" value="TreeGrafter"/>
</dbReference>
<dbReference type="PROSITE" id="PS50977">
    <property type="entry name" value="HTH_TETR_2"/>
    <property type="match status" value="1"/>
</dbReference>
<dbReference type="InterPro" id="IPR003012">
    <property type="entry name" value="Tet_transcr_reg_TetR"/>
</dbReference>
<evidence type="ECO:0000313" key="7">
    <source>
        <dbReference type="EMBL" id="GIL28790.1"/>
    </source>
</evidence>
<protein>
    <submittedName>
        <fullName evidence="7">TetR family transcriptional regulator</fullName>
    </submittedName>
</protein>
<dbReference type="Pfam" id="PF02909">
    <property type="entry name" value="TetR_C_1"/>
    <property type="match status" value="1"/>
</dbReference>
<feature type="domain" description="HTH tetR-type" evidence="6">
    <location>
        <begin position="13"/>
        <end position="73"/>
    </location>
</feature>
<dbReference type="Gene3D" id="1.10.10.60">
    <property type="entry name" value="Homeodomain-like"/>
    <property type="match status" value="1"/>
</dbReference>
<comment type="caution">
    <text evidence="7">The sequence shown here is derived from an EMBL/GenBank/DDBJ whole genome shotgun (WGS) entry which is preliminary data.</text>
</comment>
<keyword evidence="2" id="KW-0805">Transcription regulation</keyword>
<sequence length="208" mass="22157">MFKYATEEGHRMRLRRDDVIDAALALLDEVGLDALTTRRLADRLGVRVGALYWHVKDKNELLTTLADRIVAEAHRAPPPAGDDWTDQLATAAHRLRAALLAHRDGARIVAGYAPASPGSLDAAERGLRAARDAGVPLAVAALAGDTVMSYVTGYVLQEQSPEPESPPTLAGRPLLAEWVPARPDHDTAFTTGLGMILTGIRAAAATTA</sequence>
<organism evidence="7 8">
    <name type="scientific">Actinocatenispora comari</name>
    <dbReference type="NCBI Taxonomy" id="2807577"/>
    <lineage>
        <taxon>Bacteria</taxon>
        <taxon>Bacillati</taxon>
        <taxon>Actinomycetota</taxon>
        <taxon>Actinomycetes</taxon>
        <taxon>Micromonosporales</taxon>
        <taxon>Micromonosporaceae</taxon>
        <taxon>Actinocatenispora</taxon>
    </lineage>
</organism>
<dbReference type="SUPFAM" id="SSF48498">
    <property type="entry name" value="Tetracyclin repressor-like, C-terminal domain"/>
    <property type="match status" value="1"/>
</dbReference>
<dbReference type="PRINTS" id="PR00400">
    <property type="entry name" value="TETREPRESSOR"/>
</dbReference>
<evidence type="ECO:0000259" key="6">
    <source>
        <dbReference type="PROSITE" id="PS50977"/>
    </source>
</evidence>
<evidence type="ECO:0000256" key="5">
    <source>
        <dbReference type="PROSITE-ProRule" id="PRU00335"/>
    </source>
</evidence>